<feature type="domain" description="HTH tetR-type" evidence="5">
    <location>
        <begin position="1"/>
        <end position="61"/>
    </location>
</feature>
<dbReference type="Proteomes" id="UP000006048">
    <property type="component" value="Chromosome"/>
</dbReference>
<dbReference type="AlphaFoldDB" id="I4B527"/>
<dbReference type="Pfam" id="PF21993">
    <property type="entry name" value="TetR_C_13_2"/>
    <property type="match status" value="1"/>
</dbReference>
<dbReference type="KEGG" id="tpx:Turpa_1737"/>
<dbReference type="PANTHER" id="PTHR47506:SF1">
    <property type="entry name" value="HTH-TYPE TRANSCRIPTIONAL REGULATOR YJDC"/>
    <property type="match status" value="1"/>
</dbReference>
<dbReference type="RefSeq" id="WP_014802893.1">
    <property type="nucleotide sequence ID" value="NC_018020.1"/>
</dbReference>
<evidence type="ECO:0000313" key="6">
    <source>
        <dbReference type="EMBL" id="AFM12384.1"/>
    </source>
</evidence>
<dbReference type="InterPro" id="IPR054156">
    <property type="entry name" value="YxaF_TetR_C"/>
</dbReference>
<dbReference type="Pfam" id="PF00440">
    <property type="entry name" value="TetR_N"/>
    <property type="match status" value="1"/>
</dbReference>
<evidence type="ECO:0000256" key="2">
    <source>
        <dbReference type="ARBA" id="ARBA00023125"/>
    </source>
</evidence>
<evidence type="ECO:0000259" key="5">
    <source>
        <dbReference type="PROSITE" id="PS50977"/>
    </source>
</evidence>
<dbReference type="PATRIC" id="fig|869212.3.peg.1737"/>
<sequence>MGKKTEILTLANRELQEKGVSSLSFRELAAKLGIKSSSVHYYFAHKDDLIEAVADQYGKSMFAAIEADTAKLKPGKARLLKLFDLIESNLENRHCTAGILAAESSQISDEAKALVARFFVDLSEWLRRQLVALGKSEKQSQVLATVILSSIEGCLMMDSLNNKPDYLRDLREFVKSL</sequence>
<dbReference type="OrthoDB" id="9809772at2"/>
<keyword evidence="2 4" id="KW-0238">DNA-binding</keyword>
<dbReference type="SUPFAM" id="SSF46689">
    <property type="entry name" value="Homeodomain-like"/>
    <property type="match status" value="1"/>
</dbReference>
<dbReference type="GO" id="GO:0003677">
    <property type="term" value="F:DNA binding"/>
    <property type="evidence" value="ECO:0007669"/>
    <property type="project" value="UniProtKB-UniRule"/>
</dbReference>
<dbReference type="HOGENOM" id="CLU_069356_28_4_12"/>
<evidence type="ECO:0000256" key="4">
    <source>
        <dbReference type="PROSITE-ProRule" id="PRU00335"/>
    </source>
</evidence>
<keyword evidence="3" id="KW-0804">Transcription</keyword>
<accession>I4B527</accession>
<dbReference type="PROSITE" id="PS50977">
    <property type="entry name" value="HTH_TETR_2"/>
    <property type="match status" value="1"/>
</dbReference>
<dbReference type="InterPro" id="IPR001647">
    <property type="entry name" value="HTH_TetR"/>
</dbReference>
<gene>
    <name evidence="6" type="ordered locus">Turpa_1737</name>
</gene>
<protein>
    <submittedName>
        <fullName evidence="6">Transcriptional regulator, TetR family</fullName>
    </submittedName>
</protein>
<evidence type="ECO:0000256" key="3">
    <source>
        <dbReference type="ARBA" id="ARBA00023163"/>
    </source>
</evidence>
<dbReference type="InterPro" id="IPR036271">
    <property type="entry name" value="Tet_transcr_reg_TetR-rel_C_sf"/>
</dbReference>
<dbReference type="PANTHER" id="PTHR47506">
    <property type="entry name" value="TRANSCRIPTIONAL REGULATORY PROTEIN"/>
    <property type="match status" value="1"/>
</dbReference>
<keyword evidence="1" id="KW-0805">Transcription regulation</keyword>
<dbReference type="Gene3D" id="1.10.357.10">
    <property type="entry name" value="Tetracycline Repressor, domain 2"/>
    <property type="match status" value="1"/>
</dbReference>
<reference evidence="6 7" key="1">
    <citation type="submission" date="2012-06" db="EMBL/GenBank/DDBJ databases">
        <title>The complete chromosome of genome of Turneriella parva DSM 21527.</title>
        <authorList>
            <consortium name="US DOE Joint Genome Institute (JGI-PGF)"/>
            <person name="Lucas S."/>
            <person name="Han J."/>
            <person name="Lapidus A."/>
            <person name="Bruce D."/>
            <person name="Goodwin L."/>
            <person name="Pitluck S."/>
            <person name="Peters L."/>
            <person name="Kyrpides N."/>
            <person name="Mavromatis K."/>
            <person name="Ivanova N."/>
            <person name="Mikhailova N."/>
            <person name="Chertkov O."/>
            <person name="Detter J.C."/>
            <person name="Tapia R."/>
            <person name="Han C."/>
            <person name="Land M."/>
            <person name="Hauser L."/>
            <person name="Markowitz V."/>
            <person name="Cheng J.-F."/>
            <person name="Hugenholtz P."/>
            <person name="Woyke T."/>
            <person name="Wu D."/>
            <person name="Gronow S."/>
            <person name="Wellnitz S."/>
            <person name="Brambilla E."/>
            <person name="Klenk H.-P."/>
            <person name="Eisen J.A."/>
        </authorList>
    </citation>
    <scope>NUCLEOTIDE SEQUENCE [LARGE SCALE GENOMIC DNA]</scope>
    <source>
        <strain evidence="7">ATCC BAA-1111 / DSM 21527 / NCTC 11395 / H</strain>
    </source>
</reference>
<name>I4B527_TURPD</name>
<keyword evidence="7" id="KW-1185">Reference proteome</keyword>
<evidence type="ECO:0000313" key="7">
    <source>
        <dbReference type="Proteomes" id="UP000006048"/>
    </source>
</evidence>
<feature type="DNA-binding region" description="H-T-H motif" evidence="4">
    <location>
        <begin position="24"/>
        <end position="43"/>
    </location>
</feature>
<dbReference type="EMBL" id="CP002959">
    <property type="protein sequence ID" value="AFM12384.1"/>
    <property type="molecule type" value="Genomic_DNA"/>
</dbReference>
<dbReference type="InterPro" id="IPR009057">
    <property type="entry name" value="Homeodomain-like_sf"/>
</dbReference>
<dbReference type="STRING" id="869212.Turpa_1737"/>
<evidence type="ECO:0000256" key="1">
    <source>
        <dbReference type="ARBA" id="ARBA00023015"/>
    </source>
</evidence>
<dbReference type="SUPFAM" id="SSF48498">
    <property type="entry name" value="Tetracyclin repressor-like, C-terminal domain"/>
    <property type="match status" value="1"/>
</dbReference>
<proteinExistence type="predicted"/>
<dbReference type="PRINTS" id="PR00455">
    <property type="entry name" value="HTHTETR"/>
</dbReference>
<organism evidence="6 7">
    <name type="scientific">Turneriella parva (strain ATCC BAA-1111 / DSM 21527 / NCTC 11395 / H)</name>
    <name type="common">Leptospira parva</name>
    <dbReference type="NCBI Taxonomy" id="869212"/>
    <lineage>
        <taxon>Bacteria</taxon>
        <taxon>Pseudomonadati</taxon>
        <taxon>Spirochaetota</taxon>
        <taxon>Spirochaetia</taxon>
        <taxon>Leptospirales</taxon>
        <taxon>Leptospiraceae</taxon>
        <taxon>Turneriella</taxon>
    </lineage>
</organism>